<dbReference type="AlphaFoldDB" id="I8J3M5"/>
<dbReference type="Proteomes" id="UP000004080">
    <property type="component" value="Unassembled WGS sequence"/>
</dbReference>
<accession>I8J3M5</accession>
<gene>
    <name evidence="5" type="ORF">A374_05411</name>
</gene>
<sequence length="598" mass="69012">MQPFEMLQRNVTREAWERANRTLVGKMLAEFMYEQMIVPKQTGPNQYEFLTNEGYRYAFSAEPRAFDSFDVDVATITCERNGEHLVISAPEFLVQLRQDIGMSVETTGHLVKEIQATLLADVHLLTNHSKTADEMIELSYEALEGEMSGHPWITYNKGRIGFGYDDYVRYAPEQKQAVHLLWIAVVKDRASFQSTASVSYEKLMEHELSEEERLHFRQQLKKRKLDPAHYVFMPVHSWQWENVIIQHFPKEIAQQEIVPVGVGSDSYLPQQSIRTFSNTSHRKKHHVKLPMSILNTLVYRGLPAERTVIAPRITTFIKEIADQDAFLQKTCRVILPGEIASINVAHSLYEKLPGAPYQYLEMLGVIWRESIYSYLEEGEQAITLAALHHVGSDGRPLIQRFMEKSGLTAEDWVKELFHVLMPPLLHYMYQYGVVFSPHGQNTILVLKNGAPHRLAVKDFVDDVNISDQPFPELADLAPELKAVLRSEPPEGLTQFIFTGLFICNFRYVSQLLHRKDVLDEMVFWQLLAAEISKYQQQFPELAERFELFSLFRPQFTKLCLNRNRMVDYGYEDGEDRPHASHYGKVTNVLAQFAPARIV</sequence>
<evidence type="ECO:0000259" key="3">
    <source>
        <dbReference type="Pfam" id="PF04183"/>
    </source>
</evidence>
<dbReference type="OrthoDB" id="495728at2"/>
<proteinExistence type="inferred from homology"/>
<organism evidence="5 6">
    <name type="scientific">Fictibacillus macauensis ZFHKF-1</name>
    <dbReference type="NCBI Taxonomy" id="1196324"/>
    <lineage>
        <taxon>Bacteria</taxon>
        <taxon>Bacillati</taxon>
        <taxon>Bacillota</taxon>
        <taxon>Bacilli</taxon>
        <taxon>Bacillales</taxon>
        <taxon>Fictibacillaceae</taxon>
        <taxon>Fictibacillus</taxon>
    </lineage>
</organism>
<dbReference type="EMBL" id="AKKV01000021">
    <property type="protein sequence ID" value="EIT86376.1"/>
    <property type="molecule type" value="Genomic_DNA"/>
</dbReference>
<evidence type="ECO:0000313" key="5">
    <source>
        <dbReference type="EMBL" id="EIT86376.1"/>
    </source>
</evidence>
<dbReference type="PANTHER" id="PTHR34384">
    <property type="entry name" value="L-2,3-DIAMINOPROPANOATE--CITRATE LIGASE"/>
    <property type="match status" value="1"/>
</dbReference>
<evidence type="ECO:0000256" key="2">
    <source>
        <dbReference type="ARBA" id="ARBA00007832"/>
    </source>
</evidence>
<feature type="domain" description="Aerobactin siderophore biosynthesis IucA/IucC N-terminal" evidence="3">
    <location>
        <begin position="140"/>
        <end position="389"/>
    </location>
</feature>
<comment type="pathway">
    <text evidence="1">Siderophore biosynthesis.</text>
</comment>
<evidence type="ECO:0000259" key="4">
    <source>
        <dbReference type="Pfam" id="PF06276"/>
    </source>
</evidence>
<dbReference type="InterPro" id="IPR007310">
    <property type="entry name" value="Aerobactin_biosyn_IucA/IucC_N"/>
</dbReference>
<dbReference type="Pfam" id="PF04183">
    <property type="entry name" value="IucA_IucC"/>
    <property type="match status" value="1"/>
</dbReference>
<protein>
    <submittedName>
        <fullName evidence="5">IucA/IucC family siderophore biosynthesis protein</fullName>
    </submittedName>
</protein>
<dbReference type="InterPro" id="IPR022770">
    <property type="entry name" value="IucA/IucC-like_C"/>
</dbReference>
<dbReference type="Gene3D" id="1.10.510.40">
    <property type="match status" value="1"/>
</dbReference>
<dbReference type="PATRIC" id="fig|1196324.3.peg.1100"/>
<dbReference type="GO" id="GO:0019290">
    <property type="term" value="P:siderophore biosynthetic process"/>
    <property type="evidence" value="ECO:0007669"/>
    <property type="project" value="InterPro"/>
</dbReference>
<comment type="caution">
    <text evidence="5">The sequence shown here is derived from an EMBL/GenBank/DDBJ whole genome shotgun (WGS) entry which is preliminary data.</text>
</comment>
<reference evidence="5 6" key="1">
    <citation type="journal article" date="2012" name="J. Bacteriol.">
        <title>Genome of Bacillus macauensis ZFHKF-1, a Long-Chain-Forming Bacterium.</title>
        <authorList>
            <person name="Cai L."/>
            <person name="Zhang T."/>
        </authorList>
    </citation>
    <scope>NUCLEOTIDE SEQUENCE [LARGE SCALE GENOMIC DNA]</scope>
    <source>
        <strain evidence="5 6">ZFHKF-1</strain>
    </source>
</reference>
<dbReference type="eggNOG" id="COG4264">
    <property type="taxonomic scope" value="Bacteria"/>
</dbReference>
<dbReference type="InterPro" id="IPR037455">
    <property type="entry name" value="LucA/IucC-like"/>
</dbReference>
<dbReference type="Pfam" id="PF06276">
    <property type="entry name" value="FhuF"/>
    <property type="match status" value="1"/>
</dbReference>
<dbReference type="Gene3D" id="3.30.310.280">
    <property type="match status" value="1"/>
</dbReference>
<dbReference type="RefSeq" id="WP_007201181.1">
    <property type="nucleotide sequence ID" value="NZ_AKKV01000021.1"/>
</dbReference>
<dbReference type="STRING" id="1196324.A374_05411"/>
<dbReference type="Gene3D" id="6.10.250.3370">
    <property type="match status" value="1"/>
</dbReference>
<evidence type="ECO:0000313" key="6">
    <source>
        <dbReference type="Proteomes" id="UP000004080"/>
    </source>
</evidence>
<comment type="similarity">
    <text evidence="2">Belongs to the IucA/IucC family.</text>
</comment>
<dbReference type="PANTHER" id="PTHR34384:SF6">
    <property type="entry name" value="STAPHYLOFERRIN B SYNTHASE"/>
    <property type="match status" value="1"/>
</dbReference>
<dbReference type="GO" id="GO:0016881">
    <property type="term" value="F:acid-amino acid ligase activity"/>
    <property type="evidence" value="ECO:0007669"/>
    <property type="project" value="UniProtKB-ARBA"/>
</dbReference>
<feature type="domain" description="Aerobactin siderophore biosynthesis IucA/IucC-like C-terminal" evidence="4">
    <location>
        <begin position="410"/>
        <end position="570"/>
    </location>
</feature>
<evidence type="ECO:0000256" key="1">
    <source>
        <dbReference type="ARBA" id="ARBA00004924"/>
    </source>
</evidence>
<name>I8J3M5_9BACL</name>
<keyword evidence="6" id="KW-1185">Reference proteome</keyword>